<dbReference type="Proteomes" id="UP000299102">
    <property type="component" value="Unassembled WGS sequence"/>
</dbReference>
<evidence type="ECO:0000313" key="1">
    <source>
        <dbReference type="EMBL" id="GBP55869.1"/>
    </source>
</evidence>
<dbReference type="EMBL" id="BGZK01000680">
    <property type="protein sequence ID" value="GBP55869.1"/>
    <property type="molecule type" value="Genomic_DNA"/>
</dbReference>
<name>A0A4C1X0I3_EUMVA</name>
<keyword evidence="2" id="KW-1185">Reference proteome</keyword>
<comment type="caution">
    <text evidence="1">The sequence shown here is derived from an EMBL/GenBank/DDBJ whole genome shotgun (WGS) entry which is preliminary data.</text>
</comment>
<protein>
    <submittedName>
        <fullName evidence="1">Uncharacterized protein</fullName>
    </submittedName>
</protein>
<evidence type="ECO:0000313" key="2">
    <source>
        <dbReference type="Proteomes" id="UP000299102"/>
    </source>
</evidence>
<sequence>MRNSIESPVRAWPLTLTGCQFVIKTVIFSKAYNRIIQIRRSISIFHERTKLASSIPVPRARAAAGDLLEQPPRLNVVIALNAAAPSRRSVRPADVQSCLSNFSFSLSFYHKRLSRETLYNDPLGTKKSAHSKDSIGINIKSRDFPVESPPVTSSLGCRLLLDLAARSSRLTRGRAEVSVDRGLRGAARPRLS</sequence>
<organism evidence="1 2">
    <name type="scientific">Eumeta variegata</name>
    <name type="common">Bagworm moth</name>
    <name type="synonym">Eumeta japonica</name>
    <dbReference type="NCBI Taxonomy" id="151549"/>
    <lineage>
        <taxon>Eukaryota</taxon>
        <taxon>Metazoa</taxon>
        <taxon>Ecdysozoa</taxon>
        <taxon>Arthropoda</taxon>
        <taxon>Hexapoda</taxon>
        <taxon>Insecta</taxon>
        <taxon>Pterygota</taxon>
        <taxon>Neoptera</taxon>
        <taxon>Endopterygota</taxon>
        <taxon>Lepidoptera</taxon>
        <taxon>Glossata</taxon>
        <taxon>Ditrysia</taxon>
        <taxon>Tineoidea</taxon>
        <taxon>Psychidae</taxon>
        <taxon>Oiketicinae</taxon>
        <taxon>Eumeta</taxon>
    </lineage>
</organism>
<accession>A0A4C1X0I3</accession>
<gene>
    <name evidence="1" type="ORF">EVAR_89693_1</name>
</gene>
<reference evidence="1 2" key="1">
    <citation type="journal article" date="2019" name="Commun. Biol.">
        <title>The bagworm genome reveals a unique fibroin gene that provides high tensile strength.</title>
        <authorList>
            <person name="Kono N."/>
            <person name="Nakamura H."/>
            <person name="Ohtoshi R."/>
            <person name="Tomita M."/>
            <person name="Numata K."/>
            <person name="Arakawa K."/>
        </authorList>
    </citation>
    <scope>NUCLEOTIDE SEQUENCE [LARGE SCALE GENOMIC DNA]</scope>
</reference>
<proteinExistence type="predicted"/>
<dbReference type="AlphaFoldDB" id="A0A4C1X0I3"/>